<evidence type="ECO:0000256" key="3">
    <source>
        <dbReference type="ARBA" id="ARBA00022692"/>
    </source>
</evidence>
<evidence type="ECO:0008006" key="9">
    <source>
        <dbReference type="Google" id="ProtNLM"/>
    </source>
</evidence>
<proteinExistence type="inferred from homology"/>
<keyword evidence="8" id="KW-1185">Reference proteome</keyword>
<evidence type="ECO:0000256" key="1">
    <source>
        <dbReference type="ARBA" id="ARBA00004141"/>
    </source>
</evidence>
<evidence type="ECO:0000256" key="5">
    <source>
        <dbReference type="ARBA" id="ARBA00023136"/>
    </source>
</evidence>
<dbReference type="EMBL" id="MPIN01000006">
    <property type="protein sequence ID" value="OJH38225.1"/>
    <property type="molecule type" value="Genomic_DNA"/>
</dbReference>
<dbReference type="InterPro" id="IPR006214">
    <property type="entry name" value="Bax_inhibitor_1-related"/>
</dbReference>
<dbReference type="CDD" id="cd10432">
    <property type="entry name" value="BI-1-like_bacterial"/>
    <property type="match status" value="1"/>
</dbReference>
<feature type="transmembrane region" description="Helical" evidence="6">
    <location>
        <begin position="170"/>
        <end position="188"/>
    </location>
</feature>
<feature type="transmembrane region" description="Helical" evidence="6">
    <location>
        <begin position="209"/>
        <end position="231"/>
    </location>
</feature>
<feature type="transmembrane region" description="Helical" evidence="6">
    <location>
        <begin position="88"/>
        <end position="110"/>
    </location>
</feature>
<dbReference type="RefSeq" id="WP_071900732.1">
    <property type="nucleotide sequence ID" value="NZ_MPIN01000006.1"/>
</dbReference>
<keyword evidence="4 6" id="KW-1133">Transmembrane helix</keyword>
<feature type="transmembrane region" description="Helical" evidence="6">
    <location>
        <begin position="62"/>
        <end position="81"/>
    </location>
</feature>
<reference evidence="8" key="1">
    <citation type="submission" date="2016-11" db="EMBL/GenBank/DDBJ databases">
        <authorList>
            <person name="Shukria A."/>
            <person name="Stevens D.C."/>
        </authorList>
    </citation>
    <scope>NUCLEOTIDE SEQUENCE [LARGE SCALE GENOMIC DNA]</scope>
    <source>
        <strain evidence="8">Cbfe23</strain>
    </source>
</reference>
<keyword evidence="3 6" id="KW-0812">Transmembrane</keyword>
<dbReference type="PANTHER" id="PTHR23291">
    <property type="entry name" value="BAX INHIBITOR-RELATED"/>
    <property type="match status" value="1"/>
</dbReference>
<dbReference type="GO" id="GO:0005886">
    <property type="term" value="C:plasma membrane"/>
    <property type="evidence" value="ECO:0007669"/>
    <property type="project" value="TreeGrafter"/>
</dbReference>
<gene>
    <name evidence="7" type="ORF">BON30_24075</name>
</gene>
<evidence type="ECO:0000256" key="4">
    <source>
        <dbReference type="ARBA" id="ARBA00022989"/>
    </source>
</evidence>
<dbReference type="AlphaFoldDB" id="A0A1L9B7K0"/>
<sequence>MAWETQGWQPARADVTDVLMQESQRTFMSRVYGWMFAGLMTTGVVALLAASSQQAVMMVAQFRWVFLIAQLGLVFALSGLAPRMSAPVAGALFLVYSVLTGLTFSVLFYVYTGGSIANAFLMAAGTFGAMSVYGAVTKKDLSGWGTFLFMGLIGVVIASVVQIFVQNSMLNFVLGCAGVVLFAGLAAYDTQKLREMHAAVGYKSATSASINGALVLYLDFINLFISLLRLFGDRRDD</sequence>
<comment type="caution">
    <text evidence="7">The sequence shown here is derived from an EMBL/GenBank/DDBJ whole genome shotgun (WGS) entry which is preliminary data.</text>
</comment>
<evidence type="ECO:0000256" key="2">
    <source>
        <dbReference type="ARBA" id="ARBA00010350"/>
    </source>
</evidence>
<organism evidence="7 8">
    <name type="scientific">Cystobacter ferrugineus</name>
    <dbReference type="NCBI Taxonomy" id="83449"/>
    <lineage>
        <taxon>Bacteria</taxon>
        <taxon>Pseudomonadati</taxon>
        <taxon>Myxococcota</taxon>
        <taxon>Myxococcia</taxon>
        <taxon>Myxococcales</taxon>
        <taxon>Cystobacterineae</taxon>
        <taxon>Archangiaceae</taxon>
        <taxon>Cystobacter</taxon>
    </lineage>
</organism>
<name>A0A1L9B7K0_9BACT</name>
<comment type="similarity">
    <text evidence="2 6">Belongs to the BI1 family.</text>
</comment>
<keyword evidence="5 6" id="KW-0472">Membrane</keyword>
<feature type="transmembrane region" description="Helical" evidence="6">
    <location>
        <begin position="31"/>
        <end position="50"/>
    </location>
</feature>
<evidence type="ECO:0000256" key="6">
    <source>
        <dbReference type="RuleBase" id="RU004379"/>
    </source>
</evidence>
<dbReference type="PANTHER" id="PTHR23291:SF50">
    <property type="entry name" value="PROTEIN LIFEGUARD 4"/>
    <property type="match status" value="1"/>
</dbReference>
<evidence type="ECO:0000313" key="7">
    <source>
        <dbReference type="EMBL" id="OJH38225.1"/>
    </source>
</evidence>
<dbReference type="STRING" id="83449.BON30_24075"/>
<feature type="transmembrane region" description="Helical" evidence="6">
    <location>
        <begin position="116"/>
        <end position="136"/>
    </location>
</feature>
<comment type="subcellular location">
    <subcellularLocation>
        <location evidence="1">Membrane</location>
        <topology evidence="1">Multi-pass membrane protein</topology>
    </subcellularLocation>
</comment>
<protein>
    <recommendedName>
        <fullName evidence="9">BAX inhibitor protein</fullName>
    </recommendedName>
</protein>
<accession>A0A1L9B7K0</accession>
<dbReference type="Proteomes" id="UP000182229">
    <property type="component" value="Unassembled WGS sequence"/>
</dbReference>
<reference evidence="7 8" key="2">
    <citation type="submission" date="2016-12" db="EMBL/GenBank/DDBJ databases">
        <title>Draft Genome Sequence of Cystobacter ferrugineus Strain Cbfe23.</title>
        <authorList>
            <person name="Akbar S."/>
            <person name="Dowd S.E."/>
            <person name="Stevens D.C."/>
        </authorList>
    </citation>
    <scope>NUCLEOTIDE SEQUENCE [LARGE SCALE GENOMIC DNA]</scope>
    <source>
        <strain evidence="7 8">Cbfe23</strain>
    </source>
</reference>
<feature type="transmembrane region" description="Helical" evidence="6">
    <location>
        <begin position="143"/>
        <end position="164"/>
    </location>
</feature>
<evidence type="ECO:0000313" key="8">
    <source>
        <dbReference type="Proteomes" id="UP000182229"/>
    </source>
</evidence>
<dbReference type="Pfam" id="PF01027">
    <property type="entry name" value="Bax1-I"/>
    <property type="match status" value="1"/>
</dbReference>